<accession>A0A8J2RPA6</accession>
<keyword evidence="4" id="KW-1185">Reference proteome</keyword>
<evidence type="ECO:0000313" key="3">
    <source>
        <dbReference type="EMBL" id="CAH0106399.1"/>
    </source>
</evidence>
<comment type="caution">
    <text evidence="3">The sequence shown here is derived from an EMBL/GenBank/DDBJ whole genome shotgun (WGS) entry which is preliminary data.</text>
</comment>
<keyword evidence="2" id="KW-0732">Signal</keyword>
<sequence>MADCCSATIIQLFSFLLALCACLTTGAYLEDKVSELEKNFVKMKEDFDTKVVHLETKVARLEARVERQESIIAALMKNEKNKNENVTYAWFNDKKGNKRDFYESWLANCKAVRAAQSIGRRSFFN</sequence>
<gene>
    <name evidence="3" type="ORF">DGAL_LOCUS9554</name>
</gene>
<protein>
    <submittedName>
        <fullName evidence="3">Uncharacterized protein</fullName>
    </submittedName>
</protein>
<dbReference type="EMBL" id="CAKKLH010000223">
    <property type="protein sequence ID" value="CAH0106399.1"/>
    <property type="molecule type" value="Genomic_DNA"/>
</dbReference>
<evidence type="ECO:0000256" key="1">
    <source>
        <dbReference type="SAM" id="Coils"/>
    </source>
</evidence>
<feature type="signal peptide" evidence="2">
    <location>
        <begin position="1"/>
        <end position="26"/>
    </location>
</feature>
<name>A0A8J2RPA6_9CRUS</name>
<evidence type="ECO:0000256" key="2">
    <source>
        <dbReference type="SAM" id="SignalP"/>
    </source>
</evidence>
<evidence type="ECO:0000313" key="4">
    <source>
        <dbReference type="Proteomes" id="UP000789390"/>
    </source>
</evidence>
<dbReference type="AlphaFoldDB" id="A0A8J2RPA6"/>
<feature type="coiled-coil region" evidence="1">
    <location>
        <begin position="44"/>
        <end position="78"/>
    </location>
</feature>
<keyword evidence="1" id="KW-0175">Coiled coil</keyword>
<organism evidence="3 4">
    <name type="scientific">Daphnia galeata</name>
    <dbReference type="NCBI Taxonomy" id="27404"/>
    <lineage>
        <taxon>Eukaryota</taxon>
        <taxon>Metazoa</taxon>
        <taxon>Ecdysozoa</taxon>
        <taxon>Arthropoda</taxon>
        <taxon>Crustacea</taxon>
        <taxon>Branchiopoda</taxon>
        <taxon>Diplostraca</taxon>
        <taxon>Cladocera</taxon>
        <taxon>Anomopoda</taxon>
        <taxon>Daphniidae</taxon>
        <taxon>Daphnia</taxon>
    </lineage>
</organism>
<dbReference type="Proteomes" id="UP000789390">
    <property type="component" value="Unassembled WGS sequence"/>
</dbReference>
<feature type="chain" id="PRO_5035269489" evidence="2">
    <location>
        <begin position="27"/>
        <end position="125"/>
    </location>
</feature>
<reference evidence="3" key="1">
    <citation type="submission" date="2021-11" db="EMBL/GenBank/DDBJ databases">
        <authorList>
            <person name="Schell T."/>
        </authorList>
    </citation>
    <scope>NUCLEOTIDE SEQUENCE</scope>
    <source>
        <strain evidence="3">M5</strain>
    </source>
</reference>
<proteinExistence type="predicted"/>